<dbReference type="InParanoid" id="A0A672YL62"/>
<dbReference type="PANTHER" id="PTHR11481:SF64">
    <property type="entry name" value="FC RECEPTOR-LIKE PROTEIN 4"/>
    <property type="match status" value="1"/>
</dbReference>
<keyword evidence="2" id="KW-1015">Disulfide bond</keyword>
<evidence type="ECO:0000256" key="3">
    <source>
        <dbReference type="SAM" id="SignalP"/>
    </source>
</evidence>
<reference evidence="5" key="3">
    <citation type="submission" date="2025-09" db="UniProtKB">
        <authorList>
            <consortium name="Ensembl"/>
        </authorList>
    </citation>
    <scope>IDENTIFICATION</scope>
</reference>
<dbReference type="FunCoup" id="A0A672YL62">
    <property type="interactions" value="34"/>
</dbReference>
<dbReference type="InterPro" id="IPR003598">
    <property type="entry name" value="Ig_sub2"/>
</dbReference>
<keyword evidence="1 3" id="KW-0732">Signal</keyword>
<reference evidence="5" key="1">
    <citation type="submission" date="2019-06" db="EMBL/GenBank/DDBJ databases">
        <authorList>
            <consortium name="Wellcome Sanger Institute Data Sharing"/>
        </authorList>
    </citation>
    <scope>NUCLEOTIDE SEQUENCE [LARGE SCALE GENOMIC DNA]</scope>
</reference>
<evidence type="ECO:0000259" key="4">
    <source>
        <dbReference type="PROSITE" id="PS50835"/>
    </source>
</evidence>
<name>A0A672YL62_9TELE</name>
<accession>A0A672YL62</accession>
<dbReference type="Pfam" id="PF13895">
    <property type="entry name" value="Ig_2"/>
    <property type="match status" value="1"/>
</dbReference>
<dbReference type="SMART" id="SM00409">
    <property type="entry name" value="IG"/>
    <property type="match status" value="4"/>
</dbReference>
<dbReference type="GO" id="GO:0009897">
    <property type="term" value="C:external side of plasma membrane"/>
    <property type="evidence" value="ECO:0007669"/>
    <property type="project" value="TreeGrafter"/>
</dbReference>
<dbReference type="Proteomes" id="UP000472271">
    <property type="component" value="Chromosome 18"/>
</dbReference>
<feature type="signal peptide" evidence="3">
    <location>
        <begin position="1"/>
        <end position="23"/>
    </location>
</feature>
<evidence type="ECO:0000313" key="6">
    <source>
        <dbReference type="Proteomes" id="UP000472271"/>
    </source>
</evidence>
<dbReference type="GO" id="GO:0006955">
    <property type="term" value="P:immune response"/>
    <property type="evidence" value="ECO:0007669"/>
    <property type="project" value="TreeGrafter"/>
</dbReference>
<dbReference type="InterPro" id="IPR003599">
    <property type="entry name" value="Ig_sub"/>
</dbReference>
<evidence type="ECO:0000256" key="2">
    <source>
        <dbReference type="ARBA" id="ARBA00023157"/>
    </source>
</evidence>
<feature type="domain" description="Ig-like" evidence="4">
    <location>
        <begin position="292"/>
        <end position="374"/>
    </location>
</feature>
<dbReference type="GO" id="GO:0004888">
    <property type="term" value="F:transmembrane signaling receptor activity"/>
    <property type="evidence" value="ECO:0007669"/>
    <property type="project" value="TreeGrafter"/>
</dbReference>
<protein>
    <recommendedName>
        <fullName evidence="4">Ig-like domain-containing protein</fullName>
    </recommendedName>
</protein>
<evidence type="ECO:0000256" key="1">
    <source>
        <dbReference type="ARBA" id="ARBA00022729"/>
    </source>
</evidence>
<dbReference type="SMART" id="SM00408">
    <property type="entry name" value="IGc2"/>
    <property type="match status" value="3"/>
</dbReference>
<dbReference type="PANTHER" id="PTHR11481">
    <property type="entry name" value="IMMUNOGLOBULIN FC RECEPTOR"/>
    <property type="match status" value="1"/>
</dbReference>
<evidence type="ECO:0000313" key="5">
    <source>
        <dbReference type="Ensembl" id="ENSSORP00005005350.1"/>
    </source>
</evidence>
<keyword evidence="6" id="KW-1185">Reference proteome</keyword>
<dbReference type="Ensembl" id="ENSSORT00005005507.1">
    <property type="protein sequence ID" value="ENSSORP00005005350.1"/>
    <property type="gene ID" value="ENSSORG00005003177.1"/>
</dbReference>
<feature type="domain" description="Ig-like" evidence="4">
    <location>
        <begin position="112"/>
        <end position="183"/>
    </location>
</feature>
<dbReference type="InterPro" id="IPR050488">
    <property type="entry name" value="Ig_Fc_receptor"/>
</dbReference>
<feature type="chain" id="PRO_5045978700" description="Ig-like domain-containing protein" evidence="3">
    <location>
        <begin position="24"/>
        <end position="378"/>
    </location>
</feature>
<reference evidence="5" key="2">
    <citation type="submission" date="2025-08" db="UniProtKB">
        <authorList>
            <consortium name="Ensembl"/>
        </authorList>
    </citation>
    <scope>IDENTIFICATION</scope>
</reference>
<dbReference type="PROSITE" id="PS50835">
    <property type="entry name" value="IG_LIKE"/>
    <property type="match status" value="2"/>
</dbReference>
<dbReference type="SUPFAM" id="SSF48726">
    <property type="entry name" value="Immunoglobulin"/>
    <property type="match status" value="4"/>
</dbReference>
<dbReference type="InterPro" id="IPR007110">
    <property type="entry name" value="Ig-like_dom"/>
</dbReference>
<proteinExistence type="predicted"/>
<organism evidence="5 6">
    <name type="scientific">Sphaeramia orbicularis</name>
    <name type="common">orbiculate cardinalfish</name>
    <dbReference type="NCBI Taxonomy" id="375764"/>
    <lineage>
        <taxon>Eukaryota</taxon>
        <taxon>Metazoa</taxon>
        <taxon>Chordata</taxon>
        <taxon>Craniata</taxon>
        <taxon>Vertebrata</taxon>
        <taxon>Euteleostomi</taxon>
        <taxon>Actinopterygii</taxon>
        <taxon>Neopterygii</taxon>
        <taxon>Teleostei</taxon>
        <taxon>Neoteleostei</taxon>
        <taxon>Acanthomorphata</taxon>
        <taxon>Gobiaria</taxon>
        <taxon>Kurtiformes</taxon>
        <taxon>Apogonoidei</taxon>
        <taxon>Apogonidae</taxon>
        <taxon>Apogoninae</taxon>
        <taxon>Sphaeramia</taxon>
    </lineage>
</organism>
<dbReference type="AlphaFoldDB" id="A0A672YL62"/>
<dbReference type="InterPro" id="IPR013783">
    <property type="entry name" value="Ig-like_fold"/>
</dbReference>
<sequence length="378" mass="41866">MKTLISLCFHCALLCLISFVTDAVLQVVPNKLQFFEYDTVSLLCKGLDSSSEWKVVHNSRGKSLQCSNTRTPTTLTCTFKGIYKEESGEYWCEAGTKKRSNSVVITVNGTFPSTGSVILESPALPVSEGKEVTLRCRNKTTSSSIFDTYFYKDGVLMNNSTTGNLIIPNVFKSDEGRYKCSISGAGEILLCFHCAPLCLISFVTDAVLQVVPNKLQFFEYDTVSFLCKGLDSSSEWKVVHNSRRKSLQCSNTRTPTTLTCTFKGIYKEESGEYWCEAGAKKRTNSVVITVTPGSVILESPALPVSEGKEVTLRCRNKMTSSSIFMTYFYKDGVLMHNSTTGNLIIHNVFKSDEGRYKCRISAAGESAENWLNVTGKKP</sequence>
<dbReference type="GO" id="GO:0007166">
    <property type="term" value="P:cell surface receptor signaling pathway"/>
    <property type="evidence" value="ECO:0007669"/>
    <property type="project" value="TreeGrafter"/>
</dbReference>
<dbReference type="InterPro" id="IPR036179">
    <property type="entry name" value="Ig-like_dom_sf"/>
</dbReference>
<dbReference type="Gene3D" id="2.60.40.10">
    <property type="entry name" value="Immunoglobulins"/>
    <property type="match status" value="4"/>
</dbReference>